<dbReference type="AlphaFoldDB" id="A0A1K2CE44"/>
<reference evidence="2 3" key="1">
    <citation type="submission" date="2016-11" db="EMBL/GenBank/DDBJ databases">
        <authorList>
            <person name="Jaros S."/>
            <person name="Januszkiewicz K."/>
            <person name="Wedrychowicz H."/>
        </authorList>
    </citation>
    <scope>NUCLEOTIDE SEQUENCE [LARGE SCALE GENOMIC DNA]</scope>
    <source>
        <strain evidence="2 3">OK807</strain>
    </source>
</reference>
<evidence type="ECO:0000256" key="1">
    <source>
        <dbReference type="SAM" id="MobiDB-lite"/>
    </source>
</evidence>
<evidence type="ECO:0000313" key="2">
    <source>
        <dbReference type="EMBL" id="SFY08668.1"/>
    </source>
</evidence>
<accession>A0A1K2CE44</accession>
<sequence length="187" mass="20583">MRRHITRSTPGHRIGPCPPLPGTTAHDQGWTADLRFAIHCSVALLGLLLAVDTAAGRLGWPRVLLWTGLAALLCAVLVPPRVRAGAGWLSSRGLLRERTVRTDRLVSVRWSDGVAQRMVLLDADGRRVEVDPAVFLANPALWHRLNEDARGCVERGTLRCGVTALRQLADRIDRRHARTVFTISGLE</sequence>
<evidence type="ECO:0008006" key="4">
    <source>
        <dbReference type="Google" id="ProtNLM"/>
    </source>
</evidence>
<dbReference type="Proteomes" id="UP000181909">
    <property type="component" value="Unassembled WGS sequence"/>
</dbReference>
<dbReference type="EMBL" id="FPJO01000010">
    <property type="protein sequence ID" value="SFY08668.1"/>
    <property type="molecule type" value="Genomic_DNA"/>
</dbReference>
<dbReference type="RefSeq" id="WP_256260067.1">
    <property type="nucleotide sequence ID" value="NZ_CP108276.1"/>
</dbReference>
<protein>
    <recommendedName>
        <fullName evidence="4">PH domain-containing protein</fullName>
    </recommendedName>
</protein>
<name>A0A1K2CE44_STRAR</name>
<proteinExistence type="predicted"/>
<feature type="region of interest" description="Disordered" evidence="1">
    <location>
        <begin position="1"/>
        <end position="21"/>
    </location>
</feature>
<evidence type="ECO:0000313" key="3">
    <source>
        <dbReference type="Proteomes" id="UP000181909"/>
    </source>
</evidence>
<gene>
    <name evidence="2" type="ORF">SAMN02787144_1010236</name>
</gene>
<organism evidence="2 3">
    <name type="scientific">Streptomyces atratus</name>
    <dbReference type="NCBI Taxonomy" id="1893"/>
    <lineage>
        <taxon>Bacteria</taxon>
        <taxon>Bacillati</taxon>
        <taxon>Actinomycetota</taxon>
        <taxon>Actinomycetes</taxon>
        <taxon>Kitasatosporales</taxon>
        <taxon>Streptomycetaceae</taxon>
        <taxon>Streptomyces</taxon>
    </lineage>
</organism>